<reference evidence="1 2" key="1">
    <citation type="submission" date="2012-02" db="EMBL/GenBank/DDBJ databases">
        <title>Whole genome shotgun sequence of Mobilicoccus pelagius NBRC 104925.</title>
        <authorList>
            <person name="Yoshida Y."/>
            <person name="Hosoyama A."/>
            <person name="Tsuchikane K."/>
            <person name="Katsumata H."/>
            <person name="Yamazaki S."/>
            <person name="Fujita N."/>
        </authorList>
    </citation>
    <scope>NUCLEOTIDE SEQUENCE [LARGE SCALE GENOMIC DNA]</scope>
    <source>
        <strain evidence="1 2">NBRC 104925</strain>
    </source>
</reference>
<dbReference type="Proteomes" id="UP000004367">
    <property type="component" value="Unassembled WGS sequence"/>
</dbReference>
<dbReference type="EMBL" id="BAFE01000084">
    <property type="protein sequence ID" value="GAB49325.1"/>
    <property type="molecule type" value="Genomic_DNA"/>
</dbReference>
<accession>H5UUB7</accession>
<gene>
    <name evidence="1" type="ORF">MOPEL_113_00050</name>
</gene>
<dbReference type="STRING" id="1089455.MOPEL_113_00050"/>
<keyword evidence="2" id="KW-1185">Reference proteome</keyword>
<comment type="caution">
    <text evidence="1">The sequence shown here is derived from an EMBL/GenBank/DDBJ whole genome shotgun (WGS) entry which is preliminary data.</text>
</comment>
<sequence>MTWYIHQLELDLNLASALHTLEPRHHRPAGSVTITDDGHHVTVTDPGPSEPATYAEPHAASLAVAAFLAATQDHTLVATNGDGSTIWLPGTRPTVRLISTRAVPLRL</sequence>
<evidence type="ECO:0000313" key="2">
    <source>
        <dbReference type="Proteomes" id="UP000004367"/>
    </source>
</evidence>
<dbReference type="AlphaFoldDB" id="H5UUB7"/>
<dbReference type="RefSeq" id="WP_009483168.1">
    <property type="nucleotide sequence ID" value="NZ_BAFE01000084.1"/>
</dbReference>
<organism evidence="1 2">
    <name type="scientific">Mobilicoccus pelagius NBRC 104925</name>
    <dbReference type="NCBI Taxonomy" id="1089455"/>
    <lineage>
        <taxon>Bacteria</taxon>
        <taxon>Bacillati</taxon>
        <taxon>Actinomycetota</taxon>
        <taxon>Actinomycetes</taxon>
        <taxon>Micrococcales</taxon>
        <taxon>Dermatophilaceae</taxon>
        <taxon>Mobilicoccus</taxon>
    </lineage>
</organism>
<proteinExistence type="predicted"/>
<name>H5UUB7_9MICO</name>
<evidence type="ECO:0000313" key="1">
    <source>
        <dbReference type="EMBL" id="GAB49325.1"/>
    </source>
</evidence>
<protein>
    <submittedName>
        <fullName evidence="1">Uncharacterized protein</fullName>
    </submittedName>
</protein>